<evidence type="ECO:0000256" key="1">
    <source>
        <dbReference type="ARBA" id="ARBA00022729"/>
    </source>
</evidence>
<dbReference type="SUPFAM" id="SSF50685">
    <property type="entry name" value="Barwin-like endoglucanases"/>
    <property type="match status" value="1"/>
</dbReference>
<dbReference type="InterPro" id="IPR009009">
    <property type="entry name" value="RlpA-like_DPBB"/>
</dbReference>
<dbReference type="AlphaFoldDB" id="A0A1W1CRY2"/>
<dbReference type="Pfam" id="PF03330">
    <property type="entry name" value="DPBB_1"/>
    <property type="match status" value="1"/>
</dbReference>
<gene>
    <name evidence="5" type="ORF">MNB_SV-3-1306</name>
</gene>
<dbReference type="GO" id="GO:0016829">
    <property type="term" value="F:lyase activity"/>
    <property type="evidence" value="ECO:0007669"/>
    <property type="project" value="UniProtKB-KW"/>
</dbReference>
<dbReference type="PANTHER" id="PTHR34183">
    <property type="entry name" value="ENDOLYTIC PEPTIDOGLYCAN TRANSGLYCOSYLASE RLPA"/>
    <property type="match status" value="1"/>
</dbReference>
<evidence type="ECO:0000313" key="5">
    <source>
        <dbReference type="EMBL" id="SFV68441.1"/>
    </source>
</evidence>
<dbReference type="EMBL" id="FPHI01000040">
    <property type="protein sequence ID" value="SFV68441.1"/>
    <property type="molecule type" value="Genomic_DNA"/>
</dbReference>
<keyword evidence="2" id="KW-0456">Lyase</keyword>
<dbReference type="InterPro" id="IPR036908">
    <property type="entry name" value="RlpA-like_sf"/>
</dbReference>
<dbReference type="PROSITE" id="PS51257">
    <property type="entry name" value="PROKAR_LIPOPROTEIN"/>
    <property type="match status" value="1"/>
</dbReference>
<feature type="domain" description="SPOR" evidence="4">
    <location>
        <begin position="185"/>
        <end position="263"/>
    </location>
</feature>
<dbReference type="PROSITE" id="PS51724">
    <property type="entry name" value="SPOR"/>
    <property type="match status" value="1"/>
</dbReference>
<dbReference type="Pfam" id="PF05036">
    <property type="entry name" value="SPOR"/>
    <property type="match status" value="1"/>
</dbReference>
<sequence>MKKISSIFVLFTLVLFGFLFSGCSSKGQVIKKFGATQYTSASRQRATMRSYRVHGKRYSPTYVYIGEVMKGISSWYGPNFHGKYTSNGEVYNMHAHTAAHKTWPMDTMVKVRNLQNGKSTVVRINDRGPFVKGRIIDCSYAAGKELGLDRMGIAKVSIEVVGFAGKIASGLAKTKKPLMHKEVTRVKISDFGVQIGAFRRHEGALRFQRTFMGKYAGYRPIIKQFSDAQGTLYRVWLMGFESEDEARDFKNSHDLEGAFIVRN</sequence>
<accession>A0A1W1CRY2</accession>
<organism evidence="5">
    <name type="scientific">hydrothermal vent metagenome</name>
    <dbReference type="NCBI Taxonomy" id="652676"/>
    <lineage>
        <taxon>unclassified sequences</taxon>
        <taxon>metagenomes</taxon>
        <taxon>ecological metagenomes</taxon>
    </lineage>
</organism>
<dbReference type="GO" id="GO:0042834">
    <property type="term" value="F:peptidoglycan binding"/>
    <property type="evidence" value="ECO:0007669"/>
    <property type="project" value="InterPro"/>
</dbReference>
<proteinExistence type="inferred from homology"/>
<dbReference type="Gene3D" id="2.40.40.10">
    <property type="entry name" value="RlpA-like domain"/>
    <property type="match status" value="1"/>
</dbReference>
<dbReference type="HAMAP" id="MF_02071">
    <property type="entry name" value="RlpA"/>
    <property type="match status" value="1"/>
</dbReference>
<evidence type="ECO:0000256" key="3">
    <source>
        <dbReference type="ARBA" id="ARBA00023316"/>
    </source>
</evidence>
<dbReference type="InterPro" id="IPR012997">
    <property type="entry name" value="RplA"/>
</dbReference>
<evidence type="ECO:0000259" key="4">
    <source>
        <dbReference type="PROSITE" id="PS51724"/>
    </source>
</evidence>
<dbReference type="SUPFAM" id="SSF110997">
    <property type="entry name" value="Sporulation related repeat"/>
    <property type="match status" value="1"/>
</dbReference>
<evidence type="ECO:0000256" key="2">
    <source>
        <dbReference type="ARBA" id="ARBA00023239"/>
    </source>
</evidence>
<dbReference type="CDD" id="cd22268">
    <property type="entry name" value="DPBB_RlpA-like"/>
    <property type="match status" value="1"/>
</dbReference>
<keyword evidence="3" id="KW-0961">Cell wall biogenesis/degradation</keyword>
<dbReference type="InterPro" id="IPR007730">
    <property type="entry name" value="SPOR-like_dom"/>
</dbReference>
<protein>
    <submittedName>
        <fullName evidence="5">Rare lipoprotein A</fullName>
    </submittedName>
</protein>
<name>A0A1W1CRY2_9ZZZZ</name>
<dbReference type="GO" id="GO:0071555">
    <property type="term" value="P:cell wall organization"/>
    <property type="evidence" value="ECO:0007669"/>
    <property type="project" value="UniProtKB-KW"/>
</dbReference>
<keyword evidence="5" id="KW-0449">Lipoprotein</keyword>
<dbReference type="Gene3D" id="3.30.70.1070">
    <property type="entry name" value="Sporulation related repeat"/>
    <property type="match status" value="1"/>
</dbReference>
<dbReference type="InterPro" id="IPR034718">
    <property type="entry name" value="RlpA"/>
</dbReference>
<keyword evidence="1" id="KW-0732">Signal</keyword>
<dbReference type="PANTHER" id="PTHR34183:SF1">
    <property type="entry name" value="ENDOLYTIC PEPTIDOGLYCAN TRANSGLYCOSYLASE RLPA"/>
    <property type="match status" value="1"/>
</dbReference>
<reference evidence="5" key="1">
    <citation type="submission" date="2016-10" db="EMBL/GenBank/DDBJ databases">
        <authorList>
            <person name="de Groot N.N."/>
        </authorList>
    </citation>
    <scope>NUCLEOTIDE SEQUENCE</scope>
</reference>
<dbReference type="InterPro" id="IPR036680">
    <property type="entry name" value="SPOR-like_sf"/>
</dbReference>
<dbReference type="NCBIfam" id="TIGR00413">
    <property type="entry name" value="rlpA"/>
    <property type="match status" value="1"/>
</dbReference>